<name>L7MBS8_RHIPC</name>
<feature type="signal peptide" evidence="2">
    <location>
        <begin position="1"/>
        <end position="17"/>
    </location>
</feature>
<dbReference type="Gene3D" id="2.30.130.100">
    <property type="match status" value="1"/>
</dbReference>
<feature type="compositionally biased region" description="Basic and acidic residues" evidence="1">
    <location>
        <begin position="197"/>
        <end position="214"/>
    </location>
</feature>
<sequence length="226" mass="24572">MISTIACVTMLVTLIAGAPNREMLPGPVTAAPETPNFSESVPGDDETPAIPEISPEVPENQNPSANQDLSDAKQPPKNADPDCDAGVNETYVYKHCTFFCGDEAQALRNEQPCILQEQEVTSLQERGTVEATMNTGVCQEGQCVKQRTEVTTQEQDGGNPQDTEEETQNPDGGNPQDTEEETQNHDGENPQDTEEETQNHDGENPQDTDGKTQNDNKVIPLASYLK</sequence>
<proteinExistence type="evidence at transcript level"/>
<accession>L7MBS8</accession>
<feature type="compositionally biased region" description="Polar residues" evidence="1">
    <location>
        <begin position="149"/>
        <end position="161"/>
    </location>
</feature>
<protein>
    <submittedName>
        <fullName evidence="3">Putative 10 kDa acidid metastriate family member</fullName>
    </submittedName>
</protein>
<evidence type="ECO:0000313" key="3">
    <source>
        <dbReference type="EMBL" id="JAA60604.1"/>
    </source>
</evidence>
<dbReference type="AlphaFoldDB" id="L7MBS8"/>
<feature type="region of interest" description="Disordered" evidence="1">
    <location>
        <begin position="148"/>
        <end position="226"/>
    </location>
</feature>
<feature type="compositionally biased region" description="Polar residues" evidence="1">
    <location>
        <begin position="59"/>
        <end position="69"/>
    </location>
</feature>
<feature type="chain" id="PRO_5003981840" evidence="2">
    <location>
        <begin position="18"/>
        <end position="226"/>
    </location>
</feature>
<reference evidence="3" key="2">
    <citation type="journal article" date="2015" name="J. Proteomics">
        <title>Sexual differences in the sialomes of the zebra tick, Rhipicephalus pulchellus.</title>
        <authorList>
            <person name="Tan A.W."/>
            <person name="Francischetti I.M."/>
            <person name="Slovak M."/>
            <person name="Kini R.M."/>
            <person name="Ribeiro J.M."/>
        </authorList>
    </citation>
    <scope>NUCLEOTIDE SEQUENCE</scope>
    <source>
        <tissue evidence="3">Salivary gland</tissue>
    </source>
</reference>
<evidence type="ECO:0000256" key="1">
    <source>
        <dbReference type="SAM" id="MobiDB-lite"/>
    </source>
</evidence>
<organism evidence="3">
    <name type="scientific">Rhipicephalus pulchellus</name>
    <name type="common">Yellow backed tick</name>
    <name type="synonym">Dermacentor pulchellus</name>
    <dbReference type="NCBI Taxonomy" id="72859"/>
    <lineage>
        <taxon>Eukaryota</taxon>
        <taxon>Metazoa</taxon>
        <taxon>Ecdysozoa</taxon>
        <taxon>Arthropoda</taxon>
        <taxon>Chelicerata</taxon>
        <taxon>Arachnida</taxon>
        <taxon>Acari</taxon>
        <taxon>Parasitiformes</taxon>
        <taxon>Ixodida</taxon>
        <taxon>Ixodoidea</taxon>
        <taxon>Ixodidae</taxon>
        <taxon>Rhipicephalinae</taxon>
        <taxon>Rhipicephalus</taxon>
        <taxon>Rhipicephalus</taxon>
    </lineage>
</organism>
<reference evidence="3" key="1">
    <citation type="submission" date="2012-11" db="EMBL/GenBank/DDBJ databases">
        <authorList>
            <person name="Lucero-Rivera Y.E."/>
            <person name="Tovar-Ramirez D."/>
        </authorList>
    </citation>
    <scope>NUCLEOTIDE SEQUENCE</scope>
    <source>
        <tissue evidence="3">Salivary gland</tissue>
    </source>
</reference>
<dbReference type="EMBL" id="GACK01004430">
    <property type="protein sequence ID" value="JAA60604.1"/>
    <property type="molecule type" value="mRNA"/>
</dbReference>
<keyword evidence="2" id="KW-0732">Signal</keyword>
<evidence type="ECO:0000256" key="2">
    <source>
        <dbReference type="SAM" id="SignalP"/>
    </source>
</evidence>
<feature type="region of interest" description="Disordered" evidence="1">
    <location>
        <begin position="25"/>
        <end position="82"/>
    </location>
</feature>